<keyword evidence="1" id="KW-0812">Transmembrane</keyword>
<proteinExistence type="predicted"/>
<name>A0AAD0DY49_9ACTN</name>
<evidence type="ECO:0000313" key="2">
    <source>
        <dbReference type="EMBL" id="ASY10187.1"/>
    </source>
</evidence>
<keyword evidence="1" id="KW-0472">Membrane</keyword>
<dbReference type="AlphaFoldDB" id="A0AAD0DY49"/>
<reference evidence="2 3" key="1">
    <citation type="submission" date="2016-07" db="EMBL/GenBank/DDBJ databases">
        <title>High microdiversification within the ubiquitous acI lineage of Actinobacteria.</title>
        <authorList>
            <person name="Neuenschwander S.M."/>
            <person name="Salcher M."/>
            <person name="Ghai R."/>
            <person name="Pernthaler J."/>
        </authorList>
    </citation>
    <scope>NUCLEOTIDE SEQUENCE [LARGE SCALE GENOMIC DNA]</scope>
    <source>
        <strain evidence="2">MMS-21-148</strain>
    </source>
</reference>
<accession>A0AAD0DY49</accession>
<feature type="transmembrane region" description="Helical" evidence="1">
    <location>
        <begin position="20"/>
        <end position="40"/>
    </location>
</feature>
<evidence type="ECO:0000256" key="1">
    <source>
        <dbReference type="SAM" id="Phobius"/>
    </source>
</evidence>
<dbReference type="KEGG" id="plan:A1s21148_01185"/>
<sequence length="119" mass="13172">MYSLRRFTASERGSAESAMVLIPLLFLFLCGAQLTSTVFIRNFEFAKVQSEASTRSISNELQSSDSVIEIDTPDRFQKLRLLVVRKQRDLPIMVPGLASFLGGSLKSEVTGISVMEVVP</sequence>
<dbReference type="Proteomes" id="UP000217144">
    <property type="component" value="Chromosome"/>
</dbReference>
<keyword evidence="1" id="KW-1133">Transmembrane helix</keyword>
<organism evidence="2 3">
    <name type="scientific">Candidatus Planktophila lacus</name>
    <dbReference type="NCBI Taxonomy" id="1884913"/>
    <lineage>
        <taxon>Bacteria</taxon>
        <taxon>Bacillati</taxon>
        <taxon>Actinomycetota</taxon>
        <taxon>Actinomycetes</taxon>
        <taxon>Candidatus Nanopelagicales</taxon>
        <taxon>Candidatus Nanopelagicaceae</taxon>
        <taxon>Candidatus Planktophila</taxon>
    </lineage>
</organism>
<protein>
    <submittedName>
        <fullName evidence="2">Uncharacterized protein</fullName>
    </submittedName>
</protein>
<keyword evidence="3" id="KW-1185">Reference proteome</keyword>
<evidence type="ECO:0000313" key="3">
    <source>
        <dbReference type="Proteomes" id="UP000217144"/>
    </source>
</evidence>
<dbReference type="EMBL" id="CP016769">
    <property type="protein sequence ID" value="ASY10187.1"/>
    <property type="molecule type" value="Genomic_DNA"/>
</dbReference>
<gene>
    <name evidence="2" type="ORF">A1s21148_01185</name>
</gene>